<dbReference type="PROSITE" id="PS00792">
    <property type="entry name" value="DHPS_1"/>
    <property type="match status" value="1"/>
</dbReference>
<dbReference type="STRING" id="1811193.A0O21_03980"/>
<keyword evidence="8 14" id="KW-0479">Metal-binding</keyword>
<dbReference type="GO" id="GO:0004156">
    <property type="term" value="F:dihydropteroate synthase activity"/>
    <property type="evidence" value="ECO:0007669"/>
    <property type="project" value="UniProtKB-EC"/>
</dbReference>
<dbReference type="NCBIfam" id="TIGR01496">
    <property type="entry name" value="DHPS"/>
    <property type="match status" value="1"/>
</dbReference>
<comment type="pathway">
    <text evidence="3 14">Cofactor biosynthesis; tetrahydrofolate biosynthesis; 7,8-dihydrofolate from 2-amino-4-hydroxy-6-hydroxymethyl-7,8-dihydropteridine diphosphate and 4-aminobenzoate: step 1/2.</text>
</comment>
<dbReference type="InterPro" id="IPR000489">
    <property type="entry name" value="Pterin-binding_dom"/>
</dbReference>
<evidence type="ECO:0000256" key="3">
    <source>
        <dbReference type="ARBA" id="ARBA00004763"/>
    </source>
</evidence>
<evidence type="ECO:0000256" key="4">
    <source>
        <dbReference type="ARBA" id="ARBA00009503"/>
    </source>
</evidence>
<evidence type="ECO:0000256" key="2">
    <source>
        <dbReference type="ARBA" id="ARBA00001946"/>
    </source>
</evidence>
<reference evidence="17" key="2">
    <citation type="submission" date="2016-03" db="EMBL/GenBank/DDBJ databases">
        <title>Streptococcus antelopensis sp. nov., isolated from the feces of the Tibetan antelope (Pantholops hodgsonii) in Hoh Xil National Nature Reserve, Qinghai, China.</title>
        <authorList>
            <person name="Bai X."/>
        </authorList>
    </citation>
    <scope>NUCLEOTIDE SEQUENCE [LARGE SCALE GENOMIC DNA]</scope>
    <source>
        <strain evidence="17">TA 26</strain>
    </source>
</reference>
<dbReference type="GO" id="GO:0046872">
    <property type="term" value="F:metal ion binding"/>
    <property type="evidence" value="ECO:0007669"/>
    <property type="project" value="UniProtKB-KW"/>
</dbReference>
<dbReference type="EC" id="2.5.1.15" evidence="5 14"/>
<dbReference type="CDD" id="cd00739">
    <property type="entry name" value="DHPS"/>
    <property type="match status" value="1"/>
</dbReference>
<evidence type="ECO:0000256" key="12">
    <source>
        <dbReference type="ARBA" id="ARBA00053449"/>
    </source>
</evidence>
<comment type="cofactor">
    <cofactor evidence="2 14">
        <name>Mg(2+)</name>
        <dbReference type="ChEBI" id="CHEBI:18420"/>
    </cofactor>
</comment>
<evidence type="ECO:0000256" key="9">
    <source>
        <dbReference type="ARBA" id="ARBA00022842"/>
    </source>
</evidence>
<dbReference type="GO" id="GO:0046654">
    <property type="term" value="P:tetrahydrofolate biosynthetic process"/>
    <property type="evidence" value="ECO:0007669"/>
    <property type="project" value="UniProtKB-UniPathway"/>
</dbReference>
<dbReference type="GO" id="GO:0005829">
    <property type="term" value="C:cytosol"/>
    <property type="evidence" value="ECO:0007669"/>
    <property type="project" value="TreeGrafter"/>
</dbReference>
<gene>
    <name evidence="16" type="ORF">A0O21_03980</name>
</gene>
<evidence type="ECO:0000256" key="11">
    <source>
        <dbReference type="ARBA" id="ARBA00030193"/>
    </source>
</evidence>
<dbReference type="Pfam" id="PF00809">
    <property type="entry name" value="Pterin_bind"/>
    <property type="match status" value="1"/>
</dbReference>
<evidence type="ECO:0000313" key="17">
    <source>
        <dbReference type="Proteomes" id="UP000077317"/>
    </source>
</evidence>
<evidence type="ECO:0000256" key="7">
    <source>
        <dbReference type="ARBA" id="ARBA00022679"/>
    </source>
</evidence>
<name>A0A172Q765_9STRE</name>
<evidence type="ECO:0000256" key="10">
    <source>
        <dbReference type="ARBA" id="ARBA00022909"/>
    </source>
</evidence>
<evidence type="ECO:0000256" key="8">
    <source>
        <dbReference type="ARBA" id="ARBA00022723"/>
    </source>
</evidence>
<evidence type="ECO:0000256" key="6">
    <source>
        <dbReference type="ARBA" id="ARBA00016919"/>
    </source>
</evidence>
<dbReference type="GO" id="GO:0046656">
    <property type="term" value="P:folic acid biosynthetic process"/>
    <property type="evidence" value="ECO:0007669"/>
    <property type="project" value="UniProtKB-KW"/>
</dbReference>
<dbReference type="PROSITE" id="PS00793">
    <property type="entry name" value="DHPS_2"/>
    <property type="match status" value="1"/>
</dbReference>
<dbReference type="InterPro" id="IPR006390">
    <property type="entry name" value="DHP_synth_dom"/>
</dbReference>
<dbReference type="PANTHER" id="PTHR20941">
    <property type="entry name" value="FOLATE SYNTHESIS PROTEINS"/>
    <property type="match status" value="1"/>
</dbReference>
<dbReference type="PROSITE" id="PS50972">
    <property type="entry name" value="PTERIN_BINDING"/>
    <property type="match status" value="1"/>
</dbReference>
<evidence type="ECO:0000256" key="1">
    <source>
        <dbReference type="ARBA" id="ARBA00000012"/>
    </source>
</evidence>
<dbReference type="KEGG" id="spat:A0O21_03980"/>
<dbReference type="RefSeq" id="WP_067061651.1">
    <property type="nucleotide sequence ID" value="NZ_CP014699.1"/>
</dbReference>
<dbReference type="OrthoDB" id="9811744at2"/>
<comment type="subunit">
    <text evidence="13">Homodimer or homotrimer.</text>
</comment>
<accession>A0A172Q765</accession>
<evidence type="ECO:0000256" key="13">
    <source>
        <dbReference type="ARBA" id="ARBA00065774"/>
    </source>
</evidence>
<keyword evidence="10 14" id="KW-0289">Folate biosynthesis</keyword>
<reference evidence="16 17" key="1">
    <citation type="journal article" date="2016" name="Int. J. Syst. Evol. Microbiol.">
        <title>Streptococcuspantholopis sp. nov., isolated from faeces of the Tibetan antelope (Pantholops hodgsonii).</title>
        <authorList>
            <person name="Bai X."/>
            <person name="Xiong Y."/>
            <person name="Lu S."/>
            <person name="Jin D."/>
            <person name="Lai X."/>
            <person name="Yang J."/>
            <person name="Niu L."/>
            <person name="Hu S."/>
            <person name="Meng X."/>
            <person name="Pu J."/>
            <person name="Ye C."/>
            <person name="Xu J."/>
        </authorList>
    </citation>
    <scope>NUCLEOTIDE SEQUENCE [LARGE SCALE GENOMIC DNA]</scope>
    <source>
        <strain evidence="16 17">TA 26</strain>
    </source>
</reference>
<evidence type="ECO:0000256" key="5">
    <source>
        <dbReference type="ARBA" id="ARBA00012458"/>
    </source>
</evidence>
<protein>
    <recommendedName>
        <fullName evidence="6 14">Dihydropteroate synthase</fullName>
        <shortName evidence="14">DHPS</shortName>
        <ecNumber evidence="5 14">2.5.1.15</ecNumber>
    </recommendedName>
    <alternativeName>
        <fullName evidence="11 14">Dihydropteroate pyrophosphorylase</fullName>
    </alternativeName>
</protein>
<comment type="catalytic activity">
    <reaction evidence="1">
        <text>(7,8-dihydropterin-6-yl)methyl diphosphate + 4-aminobenzoate = 7,8-dihydropteroate + diphosphate</text>
        <dbReference type="Rhea" id="RHEA:19949"/>
        <dbReference type="ChEBI" id="CHEBI:17836"/>
        <dbReference type="ChEBI" id="CHEBI:17839"/>
        <dbReference type="ChEBI" id="CHEBI:33019"/>
        <dbReference type="ChEBI" id="CHEBI:72950"/>
        <dbReference type="EC" id="2.5.1.15"/>
    </reaction>
</comment>
<proteinExistence type="inferred from homology"/>
<organism evidence="16 17">
    <name type="scientific">Streptococcus pantholopis</name>
    <dbReference type="NCBI Taxonomy" id="1811193"/>
    <lineage>
        <taxon>Bacteria</taxon>
        <taxon>Bacillati</taxon>
        <taxon>Bacillota</taxon>
        <taxon>Bacilli</taxon>
        <taxon>Lactobacillales</taxon>
        <taxon>Streptococcaceae</taxon>
        <taxon>Streptococcus</taxon>
    </lineage>
</organism>
<keyword evidence="7 14" id="KW-0808">Transferase</keyword>
<dbReference type="InterPro" id="IPR045031">
    <property type="entry name" value="DHP_synth-like"/>
</dbReference>
<comment type="function">
    <text evidence="12 14">Catalyzes the condensation of para-aminobenzoate (pABA) with 6-hydroxymethyl-7,8-dihydropterin diphosphate (DHPt-PP) to form 7,8-dihydropteroate (H2Pte), the immediate precursor of folate derivatives.</text>
</comment>
<sequence>MKIGCHNVSGNACVMGVLNVTPDSFSDGGNYLNVDSALKQVRKMLEAGAAVIDVGGESTRPKADFVSADEEMRRVLPIIKAIKENFDCLISIDSYKSETAQAALEAGADIINDVWAGLYDGNMLTLAAQKNVPIMLMHNQKEEIYSDVTQDVCRFLSERAEAALAAGVSKENIWLDPGFGFAKNVEQNLELLKGLDQVCQLGYPVLFGVSRKRFVDYLLGGQTKPSERDMATAGLSAWALQKGCRMVRVHNVEANRDIVTAISQLSPFKE</sequence>
<dbReference type="Proteomes" id="UP000077317">
    <property type="component" value="Chromosome"/>
</dbReference>
<dbReference type="PANTHER" id="PTHR20941:SF1">
    <property type="entry name" value="FOLIC ACID SYNTHESIS PROTEIN FOL1"/>
    <property type="match status" value="1"/>
</dbReference>
<evidence type="ECO:0000259" key="15">
    <source>
        <dbReference type="PROSITE" id="PS50972"/>
    </source>
</evidence>
<dbReference type="EMBL" id="CP014699">
    <property type="protein sequence ID" value="AND79245.1"/>
    <property type="molecule type" value="Genomic_DNA"/>
</dbReference>
<dbReference type="AlphaFoldDB" id="A0A172Q765"/>
<keyword evidence="17" id="KW-1185">Reference proteome</keyword>
<dbReference type="UniPathway" id="UPA00077">
    <property type="reaction ID" value="UER00156"/>
</dbReference>
<feature type="domain" description="Pterin-binding" evidence="15">
    <location>
        <begin position="12"/>
        <end position="260"/>
    </location>
</feature>
<keyword evidence="9 14" id="KW-0460">Magnesium</keyword>
<evidence type="ECO:0000313" key="16">
    <source>
        <dbReference type="EMBL" id="AND79245.1"/>
    </source>
</evidence>
<dbReference type="InterPro" id="IPR011005">
    <property type="entry name" value="Dihydropteroate_synth-like_sf"/>
</dbReference>
<comment type="similarity">
    <text evidence="4 14">Belongs to the DHPS family.</text>
</comment>
<evidence type="ECO:0000256" key="14">
    <source>
        <dbReference type="RuleBase" id="RU361205"/>
    </source>
</evidence>
<dbReference type="Gene3D" id="3.20.20.20">
    <property type="entry name" value="Dihydropteroate synthase-like"/>
    <property type="match status" value="1"/>
</dbReference>
<dbReference type="FunFam" id="3.20.20.20:FF:000006">
    <property type="entry name" value="Dihydropteroate synthase"/>
    <property type="match status" value="1"/>
</dbReference>
<dbReference type="SUPFAM" id="SSF51717">
    <property type="entry name" value="Dihydropteroate synthetase-like"/>
    <property type="match status" value="1"/>
</dbReference>